<dbReference type="RefSeq" id="WP_132371783.1">
    <property type="nucleotide sequence ID" value="NZ_SMAN01000010.1"/>
</dbReference>
<comment type="similarity">
    <text evidence="1">Belongs to the PrpF family.</text>
</comment>
<gene>
    <name evidence="3" type="ORF">EDD68_11015</name>
</gene>
<dbReference type="PANTHER" id="PTHR43709">
    <property type="entry name" value="ACONITATE ISOMERASE-RELATED"/>
    <property type="match status" value="1"/>
</dbReference>
<proteinExistence type="inferred from homology"/>
<dbReference type="EMBL" id="SMAN01000010">
    <property type="protein sequence ID" value="TCT21711.1"/>
    <property type="molecule type" value="Genomic_DNA"/>
</dbReference>
<keyword evidence="2" id="KW-0413">Isomerase</keyword>
<dbReference type="SUPFAM" id="SSF54506">
    <property type="entry name" value="Diaminopimelate epimerase-like"/>
    <property type="match status" value="2"/>
</dbReference>
<organism evidence="3 4">
    <name type="scientific">Melghiribacillus thermohalophilus</name>
    <dbReference type="NCBI Taxonomy" id="1324956"/>
    <lineage>
        <taxon>Bacteria</taxon>
        <taxon>Bacillati</taxon>
        <taxon>Bacillota</taxon>
        <taxon>Bacilli</taxon>
        <taxon>Bacillales</taxon>
        <taxon>Bacillaceae</taxon>
        <taxon>Melghiribacillus</taxon>
    </lineage>
</organism>
<dbReference type="PANTHER" id="PTHR43709:SF2">
    <property type="entry name" value="DUF453 DOMAIN PROTEIN (AFU_ORTHOLOGUE AFUA_6G00360)"/>
    <property type="match status" value="1"/>
</dbReference>
<dbReference type="Gene3D" id="3.10.310.10">
    <property type="entry name" value="Diaminopimelate Epimerase, Chain A, domain 1"/>
    <property type="match status" value="2"/>
</dbReference>
<reference evidence="3 4" key="1">
    <citation type="submission" date="2019-03" db="EMBL/GenBank/DDBJ databases">
        <title>Genomic Encyclopedia of Type Strains, Phase IV (KMG-IV): sequencing the most valuable type-strain genomes for metagenomic binning, comparative biology and taxonomic classification.</title>
        <authorList>
            <person name="Goeker M."/>
        </authorList>
    </citation>
    <scope>NUCLEOTIDE SEQUENCE [LARGE SCALE GENOMIC DNA]</scope>
    <source>
        <strain evidence="3 4">DSM 25894</strain>
    </source>
</reference>
<evidence type="ECO:0000256" key="2">
    <source>
        <dbReference type="ARBA" id="ARBA00023235"/>
    </source>
</evidence>
<dbReference type="Proteomes" id="UP000294650">
    <property type="component" value="Unassembled WGS sequence"/>
</dbReference>
<name>A0A4R3N0Z6_9BACI</name>
<evidence type="ECO:0000313" key="3">
    <source>
        <dbReference type="EMBL" id="TCT21711.1"/>
    </source>
</evidence>
<dbReference type="AlphaFoldDB" id="A0A4R3N0Z6"/>
<dbReference type="GO" id="GO:0016853">
    <property type="term" value="F:isomerase activity"/>
    <property type="evidence" value="ECO:0007669"/>
    <property type="project" value="UniProtKB-KW"/>
</dbReference>
<dbReference type="InterPro" id="IPR007400">
    <property type="entry name" value="PrpF-like"/>
</dbReference>
<dbReference type="Pfam" id="PF04303">
    <property type="entry name" value="PrpF"/>
    <property type="match status" value="1"/>
</dbReference>
<accession>A0A4R3N0Z6</accession>
<sequence length="376" mass="40363">MSQITRVPCVIMRGGTSKGVFLRKNHLPADPKERDEWILKIFGSPDQRQINGLGGGTAVTSKLAIIDAPSRKDVDIDYLFGQVSLEDKEIDYTPTCGNIATAVGLYAAEEGYVKLVEPITVVRIYNSNINKIIEVEIPVKNGEIQYEGDFEIDGVPGTASKIMVNFLDSGGAITGHLLPTGHVLDAIQIDDGRTYHVSVIDSANVVSFVSAEQLNIKGTEIGDAFNQPELLDTLEKIRVEIGHKIGLIPDKKQASPASHALPKIAVVSPPQSYISSNNKPIDQADIDIVGRYVAMGKLHQAFAVSGGIAIATGAQIPGTIIHSMVDTSKKGSINIGHPSGMITVEGQVDQKDGNYIVTRAAIGRTARRIMEGYTLV</sequence>
<evidence type="ECO:0000256" key="1">
    <source>
        <dbReference type="ARBA" id="ARBA00007673"/>
    </source>
</evidence>
<dbReference type="OrthoDB" id="9779763at2"/>
<evidence type="ECO:0000313" key="4">
    <source>
        <dbReference type="Proteomes" id="UP000294650"/>
    </source>
</evidence>
<keyword evidence="4" id="KW-1185">Reference proteome</keyword>
<protein>
    <submittedName>
        <fullName evidence="3">Uncharacterized protein</fullName>
    </submittedName>
</protein>
<comment type="caution">
    <text evidence="3">The sequence shown here is derived from an EMBL/GenBank/DDBJ whole genome shotgun (WGS) entry which is preliminary data.</text>
</comment>